<gene>
    <name evidence="2" type="ORF">QZM70_07515</name>
</gene>
<evidence type="ECO:0000313" key="3">
    <source>
        <dbReference type="Proteomes" id="UP001172217"/>
    </source>
</evidence>
<evidence type="ECO:0000256" key="1">
    <source>
        <dbReference type="SAM" id="MobiDB-lite"/>
    </source>
</evidence>
<sequence length="93" mass="9786">MGDAGSRSSGGVTSLDGAVRRTARIEAGIADYVCPLLDAVVPAVLDFRSIPRRRIHAGIAVARSGTQVALREALDGRDVNRPEHVTDAQHGGR</sequence>
<accession>A0ABT8NMI2</accession>
<reference evidence="2" key="1">
    <citation type="submission" date="2023-07" db="EMBL/GenBank/DDBJ databases">
        <title>A collection of bacterial strains from the Burkholderia cepacia Research Laboratory and Repository.</title>
        <authorList>
            <person name="Lipuma J."/>
            <person name="Spilker T."/>
            <person name="Caverly L."/>
        </authorList>
    </citation>
    <scope>NUCLEOTIDE SEQUENCE</scope>
    <source>
        <strain evidence="2">AU45194</strain>
    </source>
</reference>
<evidence type="ECO:0000313" key="2">
    <source>
        <dbReference type="EMBL" id="MDN7522779.1"/>
    </source>
</evidence>
<dbReference type="RefSeq" id="WP_166488171.1">
    <property type="nucleotide sequence ID" value="NZ_JAUJQA010000005.1"/>
</dbReference>
<keyword evidence="3" id="KW-1185">Reference proteome</keyword>
<dbReference type="Proteomes" id="UP001172217">
    <property type="component" value="Unassembled WGS sequence"/>
</dbReference>
<feature type="compositionally biased region" description="Basic and acidic residues" evidence="1">
    <location>
        <begin position="73"/>
        <end position="87"/>
    </location>
</feature>
<protein>
    <submittedName>
        <fullName evidence="2">Uncharacterized protein</fullName>
    </submittedName>
</protein>
<name>A0ABT8NMI2_9BURK</name>
<feature type="region of interest" description="Disordered" evidence="1">
    <location>
        <begin position="73"/>
        <end position="93"/>
    </location>
</feature>
<comment type="caution">
    <text evidence="2">The sequence shown here is derived from an EMBL/GenBank/DDBJ whole genome shotgun (WGS) entry which is preliminary data.</text>
</comment>
<organism evidence="2 3">
    <name type="scientific">Burkholderia orbicola</name>
    <dbReference type="NCBI Taxonomy" id="2978683"/>
    <lineage>
        <taxon>Bacteria</taxon>
        <taxon>Pseudomonadati</taxon>
        <taxon>Pseudomonadota</taxon>
        <taxon>Betaproteobacteria</taxon>
        <taxon>Burkholderiales</taxon>
        <taxon>Burkholderiaceae</taxon>
        <taxon>Burkholderia</taxon>
        <taxon>Burkholderia cepacia complex</taxon>
    </lineage>
</organism>
<dbReference type="EMBL" id="JAUJQL010000004">
    <property type="protein sequence ID" value="MDN7522779.1"/>
    <property type="molecule type" value="Genomic_DNA"/>
</dbReference>
<proteinExistence type="predicted"/>